<dbReference type="AlphaFoldDB" id="A0A6M3IIC5"/>
<evidence type="ECO:0000313" key="1">
    <source>
        <dbReference type="EMBL" id="QJA57209.1"/>
    </source>
</evidence>
<protein>
    <submittedName>
        <fullName evidence="1">Uncharacterized protein</fullName>
    </submittedName>
</protein>
<organism evidence="1">
    <name type="scientific">viral metagenome</name>
    <dbReference type="NCBI Taxonomy" id="1070528"/>
    <lineage>
        <taxon>unclassified sequences</taxon>
        <taxon>metagenomes</taxon>
        <taxon>organismal metagenomes</taxon>
    </lineage>
</organism>
<gene>
    <name evidence="1" type="ORF">MM415B01683_0009</name>
</gene>
<accession>A0A6M3IIC5</accession>
<reference evidence="1" key="1">
    <citation type="submission" date="2020-03" db="EMBL/GenBank/DDBJ databases">
        <title>The deep terrestrial virosphere.</title>
        <authorList>
            <person name="Holmfeldt K."/>
            <person name="Nilsson E."/>
            <person name="Simone D."/>
            <person name="Lopez-Fernandez M."/>
            <person name="Wu X."/>
            <person name="de Brujin I."/>
            <person name="Lundin D."/>
            <person name="Andersson A."/>
            <person name="Bertilsson S."/>
            <person name="Dopson M."/>
        </authorList>
    </citation>
    <scope>NUCLEOTIDE SEQUENCE</scope>
    <source>
        <strain evidence="1">MM415B01683</strain>
    </source>
</reference>
<proteinExistence type="predicted"/>
<sequence>MTKKKQIKEPAGFDTKYSVVLRFWSTPQELGVVDIVYYQNAITKKFFYKLIDYMGRMWENVPEDDLIIIENIPGKKAIESFNLIKKQSIEESKKFMIEPGKHIDVSIS</sequence>
<dbReference type="EMBL" id="MT141260">
    <property type="protein sequence ID" value="QJA57209.1"/>
    <property type="molecule type" value="Genomic_DNA"/>
</dbReference>
<name>A0A6M3IIC5_9ZZZZ</name>